<evidence type="ECO:0000256" key="3">
    <source>
        <dbReference type="ARBA" id="ARBA00023002"/>
    </source>
</evidence>
<evidence type="ECO:0000256" key="5">
    <source>
        <dbReference type="RuleBase" id="RU003345"/>
    </source>
</evidence>
<dbReference type="InterPro" id="IPR016163">
    <property type="entry name" value="Ald_DH_C"/>
</dbReference>
<dbReference type="InterPro" id="IPR016162">
    <property type="entry name" value="Ald_DH_N"/>
</dbReference>
<dbReference type="InterPro" id="IPR016160">
    <property type="entry name" value="Ald_DH_CS_CYS"/>
</dbReference>
<keyword evidence="3 5" id="KW-0560">Oxidoreductase</keyword>
<gene>
    <name evidence="7" type="ORF">C7B43_04600</name>
</gene>
<dbReference type="Gene3D" id="3.40.309.10">
    <property type="entry name" value="Aldehyde Dehydrogenase, Chain A, domain 2"/>
    <property type="match status" value="1"/>
</dbReference>
<dbReference type="AlphaFoldDB" id="A0A2T2X8B7"/>
<dbReference type="PROSITE" id="PS00687">
    <property type="entry name" value="ALDEHYDE_DEHYDR_GLU"/>
    <property type="match status" value="1"/>
</dbReference>
<evidence type="ECO:0000259" key="6">
    <source>
        <dbReference type="Pfam" id="PF00171"/>
    </source>
</evidence>
<keyword evidence="2" id="KW-0521">NADP</keyword>
<comment type="similarity">
    <text evidence="1 5">Belongs to the aldehyde dehydrogenase family.</text>
</comment>
<evidence type="ECO:0000313" key="8">
    <source>
        <dbReference type="Proteomes" id="UP000242699"/>
    </source>
</evidence>
<dbReference type="EMBL" id="PXYT01000007">
    <property type="protein sequence ID" value="PSR30754.1"/>
    <property type="molecule type" value="Genomic_DNA"/>
</dbReference>
<organism evidence="7 8">
    <name type="scientific">Sulfobacillus benefaciens</name>
    <dbReference type="NCBI Taxonomy" id="453960"/>
    <lineage>
        <taxon>Bacteria</taxon>
        <taxon>Bacillati</taxon>
        <taxon>Bacillota</taxon>
        <taxon>Clostridia</taxon>
        <taxon>Eubacteriales</taxon>
        <taxon>Clostridiales Family XVII. Incertae Sedis</taxon>
        <taxon>Sulfobacillus</taxon>
    </lineage>
</organism>
<evidence type="ECO:0000313" key="7">
    <source>
        <dbReference type="EMBL" id="PSR30754.1"/>
    </source>
</evidence>
<dbReference type="SUPFAM" id="SSF53720">
    <property type="entry name" value="ALDH-like"/>
    <property type="match status" value="1"/>
</dbReference>
<evidence type="ECO:0000256" key="1">
    <source>
        <dbReference type="ARBA" id="ARBA00009986"/>
    </source>
</evidence>
<feature type="domain" description="Aldehyde dehydrogenase" evidence="6">
    <location>
        <begin position="25"/>
        <end position="481"/>
    </location>
</feature>
<evidence type="ECO:0000256" key="2">
    <source>
        <dbReference type="ARBA" id="ARBA00022857"/>
    </source>
</evidence>
<dbReference type="InterPro" id="IPR015590">
    <property type="entry name" value="Aldehyde_DH_dom"/>
</dbReference>
<feature type="active site" evidence="4">
    <location>
        <position position="262"/>
    </location>
</feature>
<sequence length="489" mass="53129">MSDTTIFIPTDSRDSVQLNEDGWITHPRGETIEVYGPAKGHAIGCVHAYEPSEIDQRIEQLAQGYQTWRFTRLTDRARLLHRWADILEKHITPLAQLLMLEIAKNRQDASDEIQRSVDFIHYTAEEGLRLSGEALYGDAFPGHARNKVSLVGRVPLGVVLAIPPFNYPINLAITKIAPALMGGNAVILKPPTQGALSGLNIVHLAYEAGIPFNVLAAITGSSRNIGDYLVSHPYVKMVNFTGSTPTGQHIAQITTMMPLLLELGGKDAALVLSDADMTLARDQIVSGAFSYSGQRCTAVKRVLAVDELASSLGLAIAEKVRTLTVGLPEDNCMITPLISQQSADFVWELIQEALEQGAVALTPVHRKDNLIFPVVLDYVTPSMRIAWEEPFGPVLPIIRIQDEAEGISLANASEYGLQAAIFTQDISKAFDLAEHLDVGTVQINGKTSRGPDHFPFVGTKSSGLGAQGVRYSILAMTRLKSTVVNLGHV</sequence>
<name>A0A2T2X8B7_9FIRM</name>
<reference evidence="7 8" key="1">
    <citation type="journal article" date="2014" name="BMC Genomics">
        <title>Comparison of environmental and isolate Sulfobacillus genomes reveals diverse carbon, sulfur, nitrogen, and hydrogen metabolisms.</title>
        <authorList>
            <person name="Justice N.B."/>
            <person name="Norman A."/>
            <person name="Brown C.T."/>
            <person name="Singh A."/>
            <person name="Thomas B.C."/>
            <person name="Banfield J.F."/>
        </authorList>
    </citation>
    <scope>NUCLEOTIDE SEQUENCE [LARGE SCALE GENOMIC DNA]</scope>
    <source>
        <strain evidence="7">AMDSBA1</strain>
    </source>
</reference>
<dbReference type="Proteomes" id="UP000242699">
    <property type="component" value="Unassembled WGS sequence"/>
</dbReference>
<dbReference type="PANTHER" id="PTHR42991">
    <property type="entry name" value="ALDEHYDE DEHYDROGENASE"/>
    <property type="match status" value="1"/>
</dbReference>
<dbReference type="Gene3D" id="3.40.605.10">
    <property type="entry name" value="Aldehyde Dehydrogenase, Chain A, domain 1"/>
    <property type="match status" value="1"/>
</dbReference>
<proteinExistence type="inferred from homology"/>
<dbReference type="PANTHER" id="PTHR42991:SF1">
    <property type="entry name" value="ALDEHYDE DEHYDROGENASE"/>
    <property type="match status" value="1"/>
</dbReference>
<accession>A0A2T2X8B7</accession>
<dbReference type="PROSITE" id="PS00070">
    <property type="entry name" value="ALDEHYDE_DEHYDR_CYS"/>
    <property type="match status" value="1"/>
</dbReference>
<dbReference type="FunFam" id="3.40.309.10:FF:000022">
    <property type="entry name" value="NADP-dependent glyceraldehyde-3-phosphate dehydrogenase"/>
    <property type="match status" value="1"/>
</dbReference>
<protein>
    <submittedName>
        <fullName evidence="7">NADP-dependent glyceraldehyde-3-phosphate dehydrogenase</fullName>
    </submittedName>
</protein>
<dbReference type="GO" id="GO:0008911">
    <property type="term" value="F:lactaldehyde dehydrogenase (NAD+) activity"/>
    <property type="evidence" value="ECO:0007669"/>
    <property type="project" value="TreeGrafter"/>
</dbReference>
<dbReference type="InterPro" id="IPR051020">
    <property type="entry name" value="ALDH-related_metabolic_enz"/>
</dbReference>
<dbReference type="InterPro" id="IPR029510">
    <property type="entry name" value="Ald_DH_CS_GLU"/>
</dbReference>
<dbReference type="InterPro" id="IPR016161">
    <property type="entry name" value="Ald_DH/histidinol_DH"/>
</dbReference>
<comment type="caution">
    <text evidence="7">The sequence shown here is derived from an EMBL/GenBank/DDBJ whole genome shotgun (WGS) entry which is preliminary data.</text>
</comment>
<dbReference type="Pfam" id="PF00171">
    <property type="entry name" value="Aldedh"/>
    <property type="match status" value="1"/>
</dbReference>
<evidence type="ECO:0000256" key="4">
    <source>
        <dbReference type="PROSITE-ProRule" id="PRU10007"/>
    </source>
</evidence>